<keyword evidence="2" id="KW-1003">Cell membrane</keyword>
<dbReference type="EMBL" id="APKE01000023">
    <property type="protein sequence ID" value="KAF0675667.1"/>
    <property type="molecule type" value="Genomic_DNA"/>
</dbReference>
<feature type="domain" description="ComEC/Rec2-related protein" evidence="7">
    <location>
        <begin position="239"/>
        <end position="515"/>
    </location>
</feature>
<dbReference type="Pfam" id="PF03772">
    <property type="entry name" value="Competence"/>
    <property type="match status" value="1"/>
</dbReference>
<evidence type="ECO:0000313" key="9">
    <source>
        <dbReference type="EMBL" id="KAF0675667.1"/>
    </source>
</evidence>
<dbReference type="PANTHER" id="PTHR30619:SF1">
    <property type="entry name" value="RECOMBINATION PROTEIN 2"/>
    <property type="match status" value="1"/>
</dbReference>
<dbReference type="AlphaFoldDB" id="A0A921NPQ6"/>
<organism evidence="9 10">
    <name type="scientific">Profundibacterium mesophilum KAUST100406-0324</name>
    <dbReference type="NCBI Taxonomy" id="1037889"/>
    <lineage>
        <taxon>Bacteria</taxon>
        <taxon>Pseudomonadati</taxon>
        <taxon>Pseudomonadota</taxon>
        <taxon>Alphaproteobacteria</taxon>
        <taxon>Rhodobacterales</taxon>
        <taxon>Roseobacteraceae</taxon>
        <taxon>Profundibacterium</taxon>
    </lineage>
</organism>
<keyword evidence="3 6" id="KW-0812">Transmembrane</keyword>
<dbReference type="InterPro" id="IPR052159">
    <property type="entry name" value="Competence_DNA_uptake"/>
</dbReference>
<dbReference type="GO" id="GO:0005886">
    <property type="term" value="C:plasma membrane"/>
    <property type="evidence" value="ECO:0007669"/>
    <property type="project" value="UniProtKB-SubCell"/>
</dbReference>
<dbReference type="NCBIfam" id="TIGR00360">
    <property type="entry name" value="ComEC_N-term"/>
    <property type="match status" value="1"/>
</dbReference>
<proteinExistence type="predicted"/>
<dbReference type="PANTHER" id="PTHR30619">
    <property type="entry name" value="DNA INTERNALIZATION/COMPETENCE PROTEIN COMEC/REC2"/>
    <property type="match status" value="1"/>
</dbReference>
<feature type="transmembrane region" description="Helical" evidence="6">
    <location>
        <begin position="368"/>
        <end position="385"/>
    </location>
</feature>
<gene>
    <name evidence="9" type="ORF">PMES_02002</name>
</gene>
<sequence length="682" mass="71469">MPSSMLRRLDATLGAQQGRLFCWAPVCLAAGIGFYFGLPREPSTWQWGASAALFALLLLGGLRAHVLRPLAFGAALIVAGLLLAGHRTHWVAEPRLDWRYYGPIEGRIVLVDRSASGRPRLTLDRVVLSRVAPHHVPARIRISLHGASGDLDPRPGMTIITTGHLGPASGPSEPGGFDFRRHAWFARLGAIGYTRAPALLLSPARGGTELLVARLRDRISRGVRAALPGETGAFAAAITTGDRSVMSAQTLAALRSSNLAHLLAISGLHMGLLTGTVFWALRLCLALVPTLALGAPIKKYAAIGALAAGAGYLALSGGNVATQRAFIMVAVVFGAVLGDRRAITLRAVAAAAMIVLILRPEALTGPGFQMSFAATTALVAIFRALRHSPGPALPRWTAPVIGTLLSSAIAGAATAPYAAAHFNQMSRYGLIANLLSVPLMGALVMPAAVLAAVLAPFGGGWIGLAIMSPAIDWILGVALYVSALEGVLWRIVTPVPAVLPLISLGALWVILWRGRARWAGIAPAMLALMLWLQTERPLLLVSDSGGLLGRLGAEGRALSKPRGEDFTAMSWLENDGDDADRDTAFARPGFTGVPPRRETRIAGRPVRHLTGRGAAAAFEAACADGGLVILSVPAPDVPAEHSCTVLDENDLARLGAAAIRTGPGGWQITGARDAAAHRLWGR</sequence>
<feature type="transmembrane region" description="Helical" evidence="6">
    <location>
        <begin position="20"/>
        <end position="38"/>
    </location>
</feature>
<keyword evidence="5 6" id="KW-0472">Membrane</keyword>
<feature type="transmembrane region" description="Helical" evidence="6">
    <location>
        <begin position="297"/>
        <end position="315"/>
    </location>
</feature>
<feature type="transmembrane region" description="Helical" evidence="6">
    <location>
        <begin position="44"/>
        <end position="62"/>
    </location>
</feature>
<comment type="subcellular location">
    <subcellularLocation>
        <location evidence="1">Cell membrane</location>
        <topology evidence="1">Multi-pass membrane protein</topology>
    </subcellularLocation>
</comment>
<accession>A0A921NPQ6</accession>
<dbReference type="Proteomes" id="UP000698242">
    <property type="component" value="Unassembled WGS sequence"/>
</dbReference>
<name>A0A921NPQ6_9RHOB</name>
<feature type="transmembrane region" description="Helical" evidence="6">
    <location>
        <begin position="487"/>
        <end position="511"/>
    </location>
</feature>
<keyword evidence="10" id="KW-1185">Reference proteome</keyword>
<keyword evidence="4 6" id="KW-1133">Transmembrane helix</keyword>
<feature type="transmembrane region" description="Helical" evidence="6">
    <location>
        <begin position="69"/>
        <end position="86"/>
    </location>
</feature>
<dbReference type="InterPro" id="IPR004477">
    <property type="entry name" value="ComEC_N"/>
</dbReference>
<feature type="transmembrane region" description="Helical" evidence="6">
    <location>
        <begin position="430"/>
        <end position="454"/>
    </location>
</feature>
<evidence type="ECO:0000256" key="5">
    <source>
        <dbReference type="ARBA" id="ARBA00023136"/>
    </source>
</evidence>
<feature type="transmembrane region" description="Helical" evidence="6">
    <location>
        <begin position="461"/>
        <end position="481"/>
    </location>
</feature>
<feature type="domain" description="DUF4131" evidence="8">
    <location>
        <begin position="44"/>
        <end position="197"/>
    </location>
</feature>
<protein>
    <submittedName>
        <fullName evidence="9">Competence protein</fullName>
    </submittedName>
</protein>
<evidence type="ECO:0000259" key="7">
    <source>
        <dbReference type="Pfam" id="PF03772"/>
    </source>
</evidence>
<dbReference type="Pfam" id="PF13567">
    <property type="entry name" value="DUF4131"/>
    <property type="match status" value="1"/>
</dbReference>
<evidence type="ECO:0000256" key="2">
    <source>
        <dbReference type="ARBA" id="ARBA00022475"/>
    </source>
</evidence>
<evidence type="ECO:0000259" key="8">
    <source>
        <dbReference type="Pfam" id="PF13567"/>
    </source>
</evidence>
<feature type="transmembrane region" description="Helical" evidence="6">
    <location>
        <begin position="397"/>
        <end position="418"/>
    </location>
</feature>
<comment type="caution">
    <text evidence="9">The sequence shown here is derived from an EMBL/GenBank/DDBJ whole genome shotgun (WGS) entry which is preliminary data.</text>
</comment>
<evidence type="ECO:0000256" key="4">
    <source>
        <dbReference type="ARBA" id="ARBA00022989"/>
    </source>
</evidence>
<evidence type="ECO:0000313" key="10">
    <source>
        <dbReference type="Proteomes" id="UP000698242"/>
    </source>
</evidence>
<dbReference type="InterPro" id="IPR025405">
    <property type="entry name" value="DUF4131"/>
</dbReference>
<evidence type="ECO:0000256" key="1">
    <source>
        <dbReference type="ARBA" id="ARBA00004651"/>
    </source>
</evidence>
<evidence type="ECO:0000256" key="6">
    <source>
        <dbReference type="SAM" id="Phobius"/>
    </source>
</evidence>
<evidence type="ECO:0000256" key="3">
    <source>
        <dbReference type="ARBA" id="ARBA00022692"/>
    </source>
</evidence>
<feature type="transmembrane region" description="Helical" evidence="6">
    <location>
        <begin position="345"/>
        <end position="362"/>
    </location>
</feature>
<feature type="transmembrane region" description="Helical" evidence="6">
    <location>
        <begin position="259"/>
        <end position="285"/>
    </location>
</feature>
<reference evidence="9" key="1">
    <citation type="submission" date="2013-03" db="EMBL/GenBank/DDBJ databases">
        <title>Genome Sequence of the Profundibacterium mesophilum strain KAUST100406-0324T from Red Sea, a novel genus in the family Rhodobacteraceae.</title>
        <authorList>
            <person name="Essack M."/>
            <person name="Alam I."/>
            <person name="Lafi F."/>
            <person name="Alawi W."/>
            <person name="Kamanu F."/>
            <person name="Al-Suwailem A."/>
            <person name="Lee O.O."/>
            <person name="Xu Y."/>
            <person name="Bajic V."/>
            <person name="Qian P.-Y."/>
            <person name="Archer J."/>
        </authorList>
    </citation>
    <scope>NUCLEOTIDE SEQUENCE</scope>
    <source>
        <strain evidence="9">KAUST100406-0324</strain>
    </source>
</reference>